<dbReference type="Gene3D" id="3.30.70.240">
    <property type="match status" value="1"/>
</dbReference>
<comment type="similarity">
    <text evidence="2 9">Belongs to the CRISPR-associated endoribonuclease Cas2 protein family.</text>
</comment>
<dbReference type="RefSeq" id="WP_088869025.1">
    <property type="nucleotide sequence ID" value="NZ_JAPEGN010000095.1"/>
</dbReference>
<dbReference type="SUPFAM" id="SSF143430">
    <property type="entry name" value="TTP0101/SSO1404-like"/>
    <property type="match status" value="1"/>
</dbReference>
<comment type="subunit">
    <text evidence="9">Homodimer, forms a heterotetramer with a Cas1 homodimer.</text>
</comment>
<dbReference type="EMBL" id="JAYGOJ010000060">
    <property type="protein sequence ID" value="MEA9436607.1"/>
    <property type="molecule type" value="Genomic_DNA"/>
</dbReference>
<dbReference type="HAMAP" id="MF_01471">
    <property type="entry name" value="Cas2"/>
    <property type="match status" value="1"/>
</dbReference>
<keyword evidence="7 9" id="KW-0460">Magnesium</keyword>
<dbReference type="InterPro" id="IPR021127">
    <property type="entry name" value="CRISPR_associated_Cas2"/>
</dbReference>
<dbReference type="Proteomes" id="UP001304847">
    <property type="component" value="Unassembled WGS sequence"/>
</dbReference>
<evidence type="ECO:0000256" key="7">
    <source>
        <dbReference type="ARBA" id="ARBA00022842"/>
    </source>
</evidence>
<evidence type="ECO:0000256" key="6">
    <source>
        <dbReference type="ARBA" id="ARBA00022801"/>
    </source>
</evidence>
<evidence type="ECO:0000256" key="9">
    <source>
        <dbReference type="HAMAP-Rule" id="MF_01471"/>
    </source>
</evidence>
<dbReference type="InterPro" id="IPR019199">
    <property type="entry name" value="Virulence_VapD/CRISPR_Cas2"/>
</dbReference>
<gene>
    <name evidence="9" type="primary">cas2</name>
    <name evidence="10" type="ORF">VCX44_12460</name>
</gene>
<comment type="cofactor">
    <cofactor evidence="1 9">
        <name>Mg(2+)</name>
        <dbReference type="ChEBI" id="CHEBI:18420"/>
    </cofactor>
</comment>
<keyword evidence="3 9" id="KW-0540">Nuclease</keyword>
<evidence type="ECO:0000256" key="3">
    <source>
        <dbReference type="ARBA" id="ARBA00022722"/>
    </source>
</evidence>
<dbReference type="EC" id="3.1.-.-" evidence="9"/>
<dbReference type="GO" id="GO:0004519">
    <property type="term" value="F:endonuclease activity"/>
    <property type="evidence" value="ECO:0007669"/>
    <property type="project" value="UniProtKB-KW"/>
</dbReference>
<keyword evidence="6 9" id="KW-0378">Hydrolase</keyword>
<reference evidence="10 11" key="1">
    <citation type="submission" date="2023-12" db="EMBL/GenBank/DDBJ databases">
        <title>Characterization of antibiotic resistance in Aeromonas spp. in hospital effluent.</title>
        <authorList>
            <person name="Negoseki B.R.S."/>
            <person name="Krul D."/>
            <person name="Siqueira A.C."/>
            <person name="Almeida M."/>
            <person name="Mesa D."/>
            <person name="Conte D."/>
            <person name="Dalla-Costa L.M."/>
        </authorList>
    </citation>
    <scope>NUCLEOTIDE SEQUENCE [LARGE SCALE GENOMIC DNA]</scope>
    <source>
        <strain evidence="10 11">36v</strain>
    </source>
</reference>
<evidence type="ECO:0000256" key="4">
    <source>
        <dbReference type="ARBA" id="ARBA00022723"/>
    </source>
</evidence>
<evidence type="ECO:0000256" key="5">
    <source>
        <dbReference type="ARBA" id="ARBA00022759"/>
    </source>
</evidence>
<accession>A0ABU5W6R5</accession>
<evidence type="ECO:0000256" key="8">
    <source>
        <dbReference type="ARBA" id="ARBA00023118"/>
    </source>
</evidence>
<name>A0ABU5W6R5_AERCA</name>
<evidence type="ECO:0000313" key="11">
    <source>
        <dbReference type="Proteomes" id="UP001304847"/>
    </source>
</evidence>
<keyword evidence="8 9" id="KW-0051">Antiviral defense</keyword>
<evidence type="ECO:0000256" key="2">
    <source>
        <dbReference type="ARBA" id="ARBA00009959"/>
    </source>
</evidence>
<feature type="binding site" evidence="9">
    <location>
        <position position="12"/>
    </location>
    <ligand>
        <name>Mg(2+)</name>
        <dbReference type="ChEBI" id="CHEBI:18420"/>
        <note>catalytic</note>
    </ligand>
</feature>
<keyword evidence="4 9" id="KW-0479">Metal-binding</keyword>
<keyword evidence="5 9" id="KW-0255">Endonuclease</keyword>
<proteinExistence type="inferred from homology"/>
<protein>
    <recommendedName>
        <fullName evidence="9">CRISPR-associated endoribonuclease Cas2</fullName>
        <ecNumber evidence="9">3.1.-.-</ecNumber>
    </recommendedName>
</protein>
<dbReference type="CDD" id="cd09725">
    <property type="entry name" value="Cas2_I_II_III"/>
    <property type="match status" value="1"/>
</dbReference>
<organism evidence="10 11">
    <name type="scientific">Aeromonas caviae</name>
    <name type="common">Aeromonas punctata</name>
    <dbReference type="NCBI Taxonomy" id="648"/>
    <lineage>
        <taxon>Bacteria</taxon>
        <taxon>Pseudomonadati</taxon>
        <taxon>Pseudomonadota</taxon>
        <taxon>Gammaproteobacteria</taxon>
        <taxon>Aeromonadales</taxon>
        <taxon>Aeromonadaceae</taxon>
        <taxon>Aeromonas</taxon>
    </lineage>
</organism>
<sequence>MTTKPLWLIGYDISCPRRLRRMQRRCAEAGWPLQKSLYLLPLTSAERLALCDELKGLIEPEQDRLLCLPFSVVEGSFHLGPRGPVLLFHDDPRLADYVF</sequence>
<comment type="caution">
    <text evidence="10">The sequence shown here is derived from an EMBL/GenBank/DDBJ whole genome shotgun (WGS) entry which is preliminary data.</text>
</comment>
<evidence type="ECO:0000256" key="1">
    <source>
        <dbReference type="ARBA" id="ARBA00001946"/>
    </source>
</evidence>
<keyword evidence="11" id="KW-1185">Reference proteome</keyword>
<evidence type="ECO:0000313" key="10">
    <source>
        <dbReference type="EMBL" id="MEA9436607.1"/>
    </source>
</evidence>
<comment type="function">
    <text evidence="9">CRISPR (clustered regularly interspaced short palindromic repeat), is an adaptive immune system that provides protection against mobile genetic elements (viruses, transposable elements and conjugative plasmids). CRISPR clusters contain sequences complementary to antecedent mobile elements and target invading nucleic acids. CRISPR clusters are transcribed and processed into CRISPR RNA (crRNA). Functions as a ssRNA-specific endoribonuclease. Involved in the integration of spacer DNA into the CRISPR cassette.</text>
</comment>
<dbReference type="Pfam" id="PF09827">
    <property type="entry name" value="CRISPR_Cas2"/>
    <property type="match status" value="1"/>
</dbReference>